<dbReference type="InterPro" id="IPR002562">
    <property type="entry name" value="3'-5'_exonuclease_dom"/>
</dbReference>
<dbReference type="InterPro" id="IPR012337">
    <property type="entry name" value="RNaseH-like_sf"/>
</dbReference>
<dbReference type="GO" id="GO:0003676">
    <property type="term" value="F:nucleic acid binding"/>
    <property type="evidence" value="ECO:0007669"/>
    <property type="project" value="InterPro"/>
</dbReference>
<dbReference type="GO" id="GO:0006139">
    <property type="term" value="P:nucleobase-containing compound metabolic process"/>
    <property type="evidence" value="ECO:0007669"/>
    <property type="project" value="InterPro"/>
</dbReference>
<accession>A0A382XEL8</accession>
<dbReference type="Pfam" id="PF01612">
    <property type="entry name" value="DNA_pol_A_exo1"/>
    <property type="match status" value="1"/>
</dbReference>
<dbReference type="SUPFAM" id="SSF53098">
    <property type="entry name" value="Ribonuclease H-like"/>
    <property type="match status" value="1"/>
</dbReference>
<sequence length="153" mass="17725">MHSLISKIEKLSNDKQKVVSQSEKKYQTIMSKEEFLSLIDKIQQSDLISFDLETTSTKPLKADIVGFSFSFSAHSGYYIPINFLEKSVDLDLEFILVNLKPEFENPENCFCGHNIKYDSLVLSRYDIQINNISFDTMVAEYLLHPEKHSYKLD</sequence>
<protein>
    <recommendedName>
        <fullName evidence="1">3'-5' exonuclease domain-containing protein</fullName>
    </recommendedName>
</protein>
<dbReference type="CDD" id="cd06139">
    <property type="entry name" value="DNA_polA_I_Ecoli_like_exo"/>
    <property type="match status" value="1"/>
</dbReference>
<dbReference type="AlphaFoldDB" id="A0A382XEL8"/>
<evidence type="ECO:0000259" key="1">
    <source>
        <dbReference type="Pfam" id="PF01612"/>
    </source>
</evidence>
<proteinExistence type="predicted"/>
<dbReference type="EMBL" id="UINC01166720">
    <property type="protein sequence ID" value="SVD68831.1"/>
    <property type="molecule type" value="Genomic_DNA"/>
</dbReference>
<feature type="domain" description="3'-5' exonuclease" evidence="1">
    <location>
        <begin position="26"/>
        <end position="151"/>
    </location>
</feature>
<feature type="non-terminal residue" evidence="2">
    <location>
        <position position="153"/>
    </location>
</feature>
<dbReference type="Gene3D" id="3.30.420.10">
    <property type="entry name" value="Ribonuclease H-like superfamily/Ribonuclease H"/>
    <property type="match status" value="1"/>
</dbReference>
<reference evidence="2" key="1">
    <citation type="submission" date="2018-05" db="EMBL/GenBank/DDBJ databases">
        <authorList>
            <person name="Lanie J.A."/>
            <person name="Ng W.-L."/>
            <person name="Kazmierczak K.M."/>
            <person name="Andrzejewski T.M."/>
            <person name="Davidsen T.M."/>
            <person name="Wayne K.J."/>
            <person name="Tettelin H."/>
            <person name="Glass J.I."/>
            <person name="Rusch D."/>
            <person name="Podicherti R."/>
            <person name="Tsui H.-C.T."/>
            <person name="Winkler M.E."/>
        </authorList>
    </citation>
    <scope>NUCLEOTIDE SEQUENCE</scope>
</reference>
<dbReference type="GO" id="GO:0008408">
    <property type="term" value="F:3'-5' exonuclease activity"/>
    <property type="evidence" value="ECO:0007669"/>
    <property type="project" value="InterPro"/>
</dbReference>
<gene>
    <name evidence="2" type="ORF">METZ01_LOCUS421685</name>
</gene>
<name>A0A382XEL8_9ZZZZ</name>
<dbReference type="InterPro" id="IPR036397">
    <property type="entry name" value="RNaseH_sf"/>
</dbReference>
<organism evidence="2">
    <name type="scientific">marine metagenome</name>
    <dbReference type="NCBI Taxonomy" id="408172"/>
    <lineage>
        <taxon>unclassified sequences</taxon>
        <taxon>metagenomes</taxon>
        <taxon>ecological metagenomes</taxon>
    </lineage>
</organism>
<evidence type="ECO:0000313" key="2">
    <source>
        <dbReference type="EMBL" id="SVD68831.1"/>
    </source>
</evidence>